<name>A0A2M8KUX3_9BACT</name>
<reference evidence="4" key="1">
    <citation type="submission" date="2017-09" db="EMBL/GenBank/DDBJ databases">
        <title>Depth-based differentiation of microbial function through sediment-hosted aquifers and enrichment of novel symbionts in the deep terrestrial subsurface.</title>
        <authorList>
            <person name="Probst A.J."/>
            <person name="Ladd B."/>
            <person name="Jarett J.K."/>
            <person name="Geller-Mcgrath D.E."/>
            <person name="Sieber C.M.K."/>
            <person name="Emerson J.B."/>
            <person name="Anantharaman K."/>
            <person name="Thomas B.C."/>
            <person name="Malmstrom R."/>
            <person name="Stieglmeier M."/>
            <person name="Klingl A."/>
            <person name="Woyke T."/>
            <person name="Ryan C.M."/>
            <person name="Banfield J.F."/>
        </authorList>
    </citation>
    <scope>NUCLEOTIDE SEQUENCE [LARGE SCALE GENOMIC DNA]</scope>
</reference>
<dbReference type="EMBL" id="PFEE01000035">
    <property type="protein sequence ID" value="PJE63738.1"/>
    <property type="molecule type" value="Genomic_DNA"/>
</dbReference>
<dbReference type="Pfam" id="PF01725">
    <property type="entry name" value="Ham1p_like"/>
    <property type="match status" value="1"/>
</dbReference>
<dbReference type="GO" id="GO:0005737">
    <property type="term" value="C:cytoplasm"/>
    <property type="evidence" value="ECO:0007669"/>
    <property type="project" value="TreeGrafter"/>
</dbReference>
<accession>A0A2M8KUX3</accession>
<comment type="caution">
    <text evidence="3">The sequence shown here is derived from an EMBL/GenBank/DDBJ whole genome shotgun (WGS) entry which is preliminary data.</text>
</comment>
<evidence type="ECO:0000313" key="3">
    <source>
        <dbReference type="EMBL" id="PJE63738.1"/>
    </source>
</evidence>
<dbReference type="PANTHER" id="PTHR11067">
    <property type="entry name" value="INOSINE TRIPHOSPHATE PYROPHOSPHATASE/HAM1 PROTEIN"/>
    <property type="match status" value="1"/>
</dbReference>
<keyword evidence="2" id="KW-0378">Hydrolase</keyword>
<dbReference type="Gene3D" id="3.90.950.10">
    <property type="match status" value="1"/>
</dbReference>
<dbReference type="Proteomes" id="UP000231569">
    <property type="component" value="Unassembled WGS sequence"/>
</dbReference>
<evidence type="ECO:0000256" key="2">
    <source>
        <dbReference type="ARBA" id="ARBA00022801"/>
    </source>
</evidence>
<dbReference type="InterPro" id="IPR002637">
    <property type="entry name" value="RdgB/HAM1"/>
</dbReference>
<sequence length="85" mass="9377">MADSSLTFITGNKAKAELLARYLDYPVIHRDIDLVEIQSLDVKAVAVHKAKEAYACVKSPVLIEDTSLEFSALGKLPGTLVKWFL</sequence>
<dbReference type="PANTHER" id="PTHR11067:SF9">
    <property type="entry name" value="INOSINE TRIPHOSPHATE PYROPHOSPHATASE"/>
    <property type="match status" value="1"/>
</dbReference>
<proteinExistence type="inferred from homology"/>
<dbReference type="AlphaFoldDB" id="A0A2M8KUX3"/>
<evidence type="ECO:0000256" key="1">
    <source>
        <dbReference type="ARBA" id="ARBA00008023"/>
    </source>
</evidence>
<protein>
    <submittedName>
        <fullName evidence="3">Non-canonical purine NTP pyrophosphatase</fullName>
    </submittedName>
</protein>
<feature type="non-terminal residue" evidence="3">
    <location>
        <position position="85"/>
    </location>
</feature>
<dbReference type="InterPro" id="IPR029001">
    <property type="entry name" value="ITPase-like_fam"/>
</dbReference>
<comment type="similarity">
    <text evidence="1">Belongs to the HAM1 NTPase family.</text>
</comment>
<dbReference type="GO" id="GO:0009143">
    <property type="term" value="P:nucleoside triphosphate catabolic process"/>
    <property type="evidence" value="ECO:0007669"/>
    <property type="project" value="InterPro"/>
</dbReference>
<dbReference type="SUPFAM" id="SSF52972">
    <property type="entry name" value="ITPase-like"/>
    <property type="match status" value="1"/>
</dbReference>
<gene>
    <name evidence="3" type="ORF">COU89_01650</name>
</gene>
<evidence type="ECO:0000313" key="4">
    <source>
        <dbReference type="Proteomes" id="UP000231569"/>
    </source>
</evidence>
<dbReference type="GO" id="GO:0047429">
    <property type="term" value="F:nucleoside triphosphate diphosphatase activity"/>
    <property type="evidence" value="ECO:0007669"/>
    <property type="project" value="InterPro"/>
</dbReference>
<organism evidence="3 4">
    <name type="scientific">Candidatus Roizmanbacteria bacterium CG10_big_fil_rev_8_21_14_0_10_45_7</name>
    <dbReference type="NCBI Taxonomy" id="1974854"/>
    <lineage>
        <taxon>Bacteria</taxon>
        <taxon>Candidatus Roizmaniibacteriota</taxon>
    </lineage>
</organism>